<comment type="similarity">
    <text evidence="2">Belongs to the TGF-beta family.</text>
</comment>
<accession>A0A7R9PZU7</accession>
<dbReference type="GO" id="GO:0005125">
    <property type="term" value="F:cytokine activity"/>
    <property type="evidence" value="ECO:0007669"/>
    <property type="project" value="TreeGrafter"/>
</dbReference>
<keyword evidence="7" id="KW-0325">Glycoprotein</keyword>
<evidence type="ECO:0000256" key="7">
    <source>
        <dbReference type="ARBA" id="ARBA00023180"/>
    </source>
</evidence>
<evidence type="ECO:0000256" key="5">
    <source>
        <dbReference type="ARBA" id="ARBA00023030"/>
    </source>
</evidence>
<dbReference type="EMBL" id="CAJPIZ010004359">
    <property type="protein sequence ID" value="CAG2107444.1"/>
    <property type="molecule type" value="Genomic_DNA"/>
</dbReference>
<evidence type="ECO:0000256" key="4">
    <source>
        <dbReference type="ARBA" id="ARBA00022729"/>
    </source>
</evidence>
<evidence type="ECO:0000256" key="1">
    <source>
        <dbReference type="ARBA" id="ARBA00004613"/>
    </source>
</evidence>
<evidence type="ECO:0000256" key="2">
    <source>
        <dbReference type="ARBA" id="ARBA00006656"/>
    </source>
</evidence>
<dbReference type="EMBL" id="OC858934">
    <property type="protein sequence ID" value="CAD7627014.1"/>
    <property type="molecule type" value="Genomic_DNA"/>
</dbReference>
<evidence type="ECO:0000256" key="8">
    <source>
        <dbReference type="SAM" id="SignalP"/>
    </source>
</evidence>
<gene>
    <name evidence="10" type="ORF">OSB1V03_LOCUS7444</name>
</gene>
<dbReference type="OrthoDB" id="5987191at2759"/>
<dbReference type="AlphaFoldDB" id="A0A7R9PZU7"/>
<evidence type="ECO:0000313" key="10">
    <source>
        <dbReference type="EMBL" id="CAD7627014.1"/>
    </source>
</evidence>
<dbReference type="InterPro" id="IPR015615">
    <property type="entry name" value="TGF-beta-rel"/>
</dbReference>
<keyword evidence="6" id="KW-1015">Disulfide bond</keyword>
<feature type="chain" id="PRO_5035592993" description="TGF-beta propeptide domain-containing protein" evidence="8">
    <location>
        <begin position="19"/>
        <end position="206"/>
    </location>
</feature>
<keyword evidence="3" id="KW-0964">Secreted</keyword>
<dbReference type="GO" id="GO:0005615">
    <property type="term" value="C:extracellular space"/>
    <property type="evidence" value="ECO:0007669"/>
    <property type="project" value="TreeGrafter"/>
</dbReference>
<proteinExistence type="inferred from homology"/>
<dbReference type="GO" id="GO:0008083">
    <property type="term" value="F:growth factor activity"/>
    <property type="evidence" value="ECO:0007669"/>
    <property type="project" value="UniProtKB-KW"/>
</dbReference>
<keyword evidence="4 8" id="KW-0732">Signal</keyword>
<organism evidence="10">
    <name type="scientific">Medioppia subpectinata</name>
    <dbReference type="NCBI Taxonomy" id="1979941"/>
    <lineage>
        <taxon>Eukaryota</taxon>
        <taxon>Metazoa</taxon>
        <taxon>Ecdysozoa</taxon>
        <taxon>Arthropoda</taxon>
        <taxon>Chelicerata</taxon>
        <taxon>Arachnida</taxon>
        <taxon>Acari</taxon>
        <taxon>Acariformes</taxon>
        <taxon>Sarcoptiformes</taxon>
        <taxon>Oribatida</taxon>
        <taxon>Brachypylina</taxon>
        <taxon>Oppioidea</taxon>
        <taxon>Oppiidae</taxon>
        <taxon>Medioppia</taxon>
    </lineage>
</organism>
<name>A0A7R9PZU7_9ACAR</name>
<dbReference type="InterPro" id="IPR001111">
    <property type="entry name" value="TGF-b_propeptide"/>
</dbReference>
<evidence type="ECO:0000313" key="11">
    <source>
        <dbReference type="Proteomes" id="UP000759131"/>
    </source>
</evidence>
<evidence type="ECO:0000259" key="9">
    <source>
        <dbReference type="Pfam" id="PF00688"/>
    </source>
</evidence>
<keyword evidence="11" id="KW-1185">Reference proteome</keyword>
<evidence type="ECO:0000256" key="6">
    <source>
        <dbReference type="ARBA" id="ARBA00023157"/>
    </source>
</evidence>
<dbReference type="Proteomes" id="UP000759131">
    <property type="component" value="Unassembled WGS sequence"/>
</dbReference>
<comment type="subcellular location">
    <subcellularLocation>
        <location evidence="1">Secreted</location>
    </subcellularLocation>
</comment>
<dbReference type="Gene3D" id="2.60.120.970">
    <property type="match status" value="1"/>
</dbReference>
<sequence length="206" mass="23493">MAAKAIIAWFVSIHSILTAVNRLESVLVDAVSPVSFYADNRFDQTIAYKYLPSNDRKEMQTEILSLLGLHHRPKPRSHVTENSAPKYLIDLYKSFLDEDSGNLKITSSKAPVVIEGEVLSNNSLNAINDSDIIMSFVNQIHRKAPHLRHDRDRRFWFDVSEVSPEETLMDAELRLFRDLTDSSLPSNLTYHLTLYTLSEGDDPQFV</sequence>
<dbReference type="PANTHER" id="PTHR11848:SF310">
    <property type="entry name" value="PROTEIN 60A-RELATED"/>
    <property type="match status" value="1"/>
</dbReference>
<reference evidence="10" key="1">
    <citation type="submission" date="2020-11" db="EMBL/GenBank/DDBJ databases">
        <authorList>
            <person name="Tran Van P."/>
        </authorList>
    </citation>
    <scope>NUCLEOTIDE SEQUENCE</scope>
</reference>
<feature type="signal peptide" evidence="8">
    <location>
        <begin position="1"/>
        <end position="18"/>
    </location>
</feature>
<dbReference type="PANTHER" id="PTHR11848">
    <property type="entry name" value="TGF-BETA FAMILY"/>
    <property type="match status" value="1"/>
</dbReference>
<keyword evidence="5" id="KW-0339">Growth factor</keyword>
<evidence type="ECO:0000256" key="3">
    <source>
        <dbReference type="ARBA" id="ARBA00022525"/>
    </source>
</evidence>
<protein>
    <recommendedName>
        <fullName evidence="9">TGF-beta propeptide domain-containing protein</fullName>
    </recommendedName>
</protein>
<dbReference type="Pfam" id="PF00688">
    <property type="entry name" value="TGFb_propeptide"/>
    <property type="match status" value="1"/>
</dbReference>
<feature type="domain" description="TGF-beta propeptide" evidence="9">
    <location>
        <begin position="40"/>
        <end position="198"/>
    </location>
</feature>